<organism evidence="1">
    <name type="scientific">Siphoviridae sp. ctWsj12</name>
    <dbReference type="NCBI Taxonomy" id="2826363"/>
    <lineage>
        <taxon>Viruses</taxon>
        <taxon>Duplodnaviria</taxon>
        <taxon>Heunggongvirae</taxon>
        <taxon>Uroviricota</taxon>
        <taxon>Caudoviricetes</taxon>
    </lineage>
</organism>
<proteinExistence type="predicted"/>
<sequence>MLRYSFLNTELYFDTNSQSEFVHFFHLFSNFYPIFNNHMSVASKGTLSIVNPTKTGPVYFKESQVIFLAVESNVWNDTQFVFQASHELCHFFIDNKESFSMKWFEETICDLSSLFFLNKMSEYHLERGDIQNSLRYRNYLSYCVSENEMEKFTVNSDIALERYDRKKERYLATLLLPIFEKHPLLWKEMPILINSNPKSFVELLTNFEKMVPAYLDEAKREFTDLFPN</sequence>
<protein>
    <submittedName>
        <fullName evidence="1">Uncharacterized protein</fullName>
    </submittedName>
</protein>
<dbReference type="EMBL" id="BK015233">
    <property type="protein sequence ID" value="DAD97230.1"/>
    <property type="molecule type" value="Genomic_DNA"/>
</dbReference>
<evidence type="ECO:0000313" key="1">
    <source>
        <dbReference type="EMBL" id="DAD97230.1"/>
    </source>
</evidence>
<reference evidence="1" key="1">
    <citation type="journal article" date="2021" name="Proc. Natl. Acad. Sci. U.S.A.">
        <title>A Catalog of Tens of Thousands of Viruses from Human Metagenomes Reveals Hidden Associations with Chronic Diseases.</title>
        <authorList>
            <person name="Tisza M.J."/>
            <person name="Buck C.B."/>
        </authorList>
    </citation>
    <scope>NUCLEOTIDE SEQUENCE</scope>
    <source>
        <strain evidence="1">CtWsj12</strain>
    </source>
</reference>
<accession>A0A8S5NR70</accession>
<name>A0A8S5NR70_9CAUD</name>